<keyword evidence="1" id="KW-0472">Membrane</keyword>
<sequence>MNYSRIRTITNILIFLGIVAVYTWFLQFNTYRQDEFWWSFFYTDNIWDFIKTTDQGKYLPSWILHFIIHGTALLQNIHPNDNLIPKLGVGINFATVTYLLSLCATYPYSKKLSPLITIFSFFLLSIIVVQSRQTVIFYTQHFTYIFGLLPFLLAISLFARFYINKTVPSTLFFYSLAAFIIGTIHISIFISLGIILFLLALNIIILGIKCQWNITTIIRTFKHLGKTVWVPFTFYFLGIILFFSSPHLQYVASSRTKENFTRILELLPNFITIYIKTVFFRHYAWILWILLSILTLIICYLILKPHLSHKRKTINIAMSLNSTAWRVLSLGTAILLAVLIFNFSLIAQGDQMYGVKAFWVEHGNIRVTCNLIILAVVLLYLGYINSILNNPVYLVVLILLISPMVIRVIPQYKQLYQYMKFSKINWYQTEKIYRFYALQHKTAILPANVELSNDAFFHEYLFHSSPERPYDWTGSGYILRNYPMIYYKDLEYTKRTYPDPYFDKPSPMKHFPDKPNYYVEYILTNSNTAISLYSNLGGTITEEEFYKPKFSRLFNETYVLSTN</sequence>
<keyword evidence="1" id="KW-0812">Transmembrane</keyword>
<evidence type="ECO:0000313" key="2">
    <source>
        <dbReference type="EMBL" id="SFB92506.1"/>
    </source>
</evidence>
<dbReference type="Proteomes" id="UP000240042">
    <property type="component" value="Unassembled WGS sequence"/>
</dbReference>
<dbReference type="RefSeq" id="WP_092319927.1">
    <property type="nucleotide sequence ID" value="NZ_FOKY01000022.1"/>
</dbReference>
<name>A0A1I1F0J4_BREAD</name>
<feature type="transmembrane region" description="Helical" evidence="1">
    <location>
        <begin position="283"/>
        <end position="303"/>
    </location>
</feature>
<feature type="transmembrane region" description="Helical" evidence="1">
    <location>
        <begin position="114"/>
        <end position="130"/>
    </location>
</feature>
<feature type="transmembrane region" description="Helical" evidence="1">
    <location>
        <begin position="324"/>
        <end position="345"/>
    </location>
</feature>
<dbReference type="AlphaFoldDB" id="A0A1I1F0J4"/>
<organism evidence="2 3">
    <name type="scientific">Brevinema andersonii</name>
    <dbReference type="NCBI Taxonomy" id="34097"/>
    <lineage>
        <taxon>Bacteria</taxon>
        <taxon>Pseudomonadati</taxon>
        <taxon>Spirochaetota</taxon>
        <taxon>Spirochaetia</taxon>
        <taxon>Brevinematales</taxon>
        <taxon>Brevinemataceae</taxon>
        <taxon>Brevinema</taxon>
    </lineage>
</organism>
<gene>
    <name evidence="2" type="ORF">SAMN02745150_01339</name>
</gene>
<proteinExistence type="predicted"/>
<feature type="transmembrane region" description="Helical" evidence="1">
    <location>
        <begin position="89"/>
        <end position="108"/>
    </location>
</feature>
<accession>A0A1I1F0J4</accession>
<feature type="transmembrane region" description="Helical" evidence="1">
    <location>
        <begin position="391"/>
        <end position="409"/>
    </location>
</feature>
<feature type="transmembrane region" description="Helical" evidence="1">
    <location>
        <begin position="175"/>
        <end position="208"/>
    </location>
</feature>
<protein>
    <submittedName>
        <fullName evidence="2">Uncharacterized protein</fullName>
    </submittedName>
</protein>
<keyword evidence="1" id="KW-1133">Transmembrane helix</keyword>
<feature type="transmembrane region" description="Helical" evidence="1">
    <location>
        <begin position="142"/>
        <end position="163"/>
    </location>
</feature>
<feature type="transmembrane region" description="Helical" evidence="1">
    <location>
        <begin position="12"/>
        <end position="31"/>
    </location>
</feature>
<feature type="transmembrane region" description="Helical" evidence="1">
    <location>
        <begin position="365"/>
        <end position="384"/>
    </location>
</feature>
<keyword evidence="3" id="KW-1185">Reference proteome</keyword>
<dbReference type="EMBL" id="FOKY01000022">
    <property type="protein sequence ID" value="SFB92506.1"/>
    <property type="molecule type" value="Genomic_DNA"/>
</dbReference>
<feature type="transmembrane region" description="Helical" evidence="1">
    <location>
        <begin position="59"/>
        <end position="77"/>
    </location>
</feature>
<reference evidence="3" key="1">
    <citation type="submission" date="2016-10" db="EMBL/GenBank/DDBJ databases">
        <authorList>
            <person name="Varghese N."/>
            <person name="Submissions S."/>
        </authorList>
    </citation>
    <scope>NUCLEOTIDE SEQUENCE [LARGE SCALE GENOMIC DNA]</scope>
    <source>
        <strain evidence="3">ATCC 43811</strain>
    </source>
</reference>
<evidence type="ECO:0000256" key="1">
    <source>
        <dbReference type="SAM" id="Phobius"/>
    </source>
</evidence>
<evidence type="ECO:0000313" key="3">
    <source>
        <dbReference type="Proteomes" id="UP000240042"/>
    </source>
</evidence>
<dbReference type="STRING" id="34097.SAMN02745150_01339"/>
<feature type="transmembrane region" description="Helical" evidence="1">
    <location>
        <begin position="228"/>
        <end position="248"/>
    </location>
</feature>